<organism evidence="1 2">
    <name type="scientific">Fibrobacter succinogenes (strain ATCC 19169 / S85)</name>
    <dbReference type="NCBI Taxonomy" id="59374"/>
    <lineage>
        <taxon>Bacteria</taxon>
        <taxon>Pseudomonadati</taxon>
        <taxon>Fibrobacterota</taxon>
        <taxon>Fibrobacteria</taxon>
        <taxon>Fibrobacterales</taxon>
        <taxon>Fibrobacteraceae</taxon>
        <taxon>Fibrobacter</taxon>
    </lineage>
</organism>
<name>A0ABN3YYX9_FIBSS</name>
<evidence type="ECO:0008006" key="3">
    <source>
        <dbReference type="Google" id="ProtNLM"/>
    </source>
</evidence>
<sequence>MDVLRDNISKYCNYDDIDNKNSDDVAAKAKVIRKYKWLVVYHNQLCYMHKKEDCILTINYTFDSVTLNECMN</sequence>
<protein>
    <recommendedName>
        <fullName evidence="3">Lipoprotein</fullName>
    </recommendedName>
</protein>
<gene>
    <name evidence="1" type="ordered locus">Fisuc_2702</name>
</gene>
<evidence type="ECO:0000313" key="1">
    <source>
        <dbReference type="EMBL" id="ACX76285.1"/>
    </source>
</evidence>
<keyword evidence="2" id="KW-1185">Reference proteome</keyword>
<dbReference type="Proteomes" id="UP000001497">
    <property type="component" value="Chromosome"/>
</dbReference>
<evidence type="ECO:0000313" key="2">
    <source>
        <dbReference type="Proteomes" id="UP000001497"/>
    </source>
</evidence>
<reference evidence="1" key="1">
    <citation type="submission" date="2009-10" db="EMBL/GenBank/DDBJ databases">
        <title>Complete sequence of Fibrobacter succinogenes subsp. succinogenes S85.</title>
        <authorList>
            <consortium name="US DOE Joint Genome Institute"/>
            <person name="Lucas S."/>
            <person name="Copeland A."/>
            <person name="Lapidus A."/>
            <person name="Glavina del Rio T."/>
            <person name="Tice H."/>
            <person name="Bruce D."/>
            <person name="Goodwin L."/>
            <person name="Pitluck S."/>
            <person name="Chertkov O."/>
            <person name="Detter J.C."/>
            <person name="Han C."/>
            <person name="Tapia R."/>
            <person name="Larimer F."/>
            <person name="Land M."/>
            <person name="Hauser L."/>
            <person name="Kyrpides N."/>
            <person name="Mikhailova N."/>
            <person name="Weimer P.J."/>
            <person name="Stevenson D.M."/>
            <person name="Boyum J."/>
            <person name="Brumm P.I."/>
            <person name="Mead D."/>
        </authorList>
    </citation>
    <scope>NUCLEOTIDE SEQUENCE [LARGE SCALE GENOMIC DNA]</scope>
    <source>
        <strain evidence="1">S85</strain>
    </source>
</reference>
<proteinExistence type="predicted"/>
<accession>A0ABN3YYX9</accession>
<dbReference type="EMBL" id="CP001792">
    <property type="protein sequence ID" value="ACX76285.1"/>
    <property type="molecule type" value="Genomic_DNA"/>
</dbReference>